<evidence type="ECO:0000313" key="2">
    <source>
        <dbReference type="Proteomes" id="UP000037392"/>
    </source>
</evidence>
<dbReference type="RefSeq" id="WP_007860571.1">
    <property type="nucleotide sequence ID" value="NZ_KQ235877.1"/>
</dbReference>
<dbReference type="GeneID" id="93161916"/>
<organism evidence="1 2">
    <name type="scientific">[Clostridium] citroniae WAL-19142</name>
    <dbReference type="NCBI Taxonomy" id="742734"/>
    <lineage>
        <taxon>Bacteria</taxon>
        <taxon>Bacillati</taxon>
        <taxon>Bacillota</taxon>
        <taxon>Clostridia</taxon>
        <taxon>Lachnospirales</taxon>
        <taxon>Lachnospiraceae</taxon>
        <taxon>Enterocloster</taxon>
    </lineage>
</organism>
<gene>
    <name evidence="1" type="ORF">HMPREF9470_02142</name>
</gene>
<dbReference type="EMBL" id="ADLK01000019">
    <property type="protein sequence ID" value="KMW20127.1"/>
    <property type="molecule type" value="Genomic_DNA"/>
</dbReference>
<dbReference type="AlphaFoldDB" id="A0A0J9C4P7"/>
<proteinExistence type="predicted"/>
<protein>
    <submittedName>
        <fullName evidence="1">Uncharacterized protein</fullName>
    </submittedName>
</protein>
<accession>A0A0J9C4P7</accession>
<evidence type="ECO:0000313" key="1">
    <source>
        <dbReference type="EMBL" id="KMW20127.1"/>
    </source>
</evidence>
<reference evidence="1 2" key="1">
    <citation type="submission" date="2011-04" db="EMBL/GenBank/DDBJ databases">
        <title>The Genome Sequence of Clostridium citroniae WAL-19142.</title>
        <authorList>
            <consortium name="The Broad Institute Genome Sequencing Platform"/>
            <person name="Earl A."/>
            <person name="Ward D."/>
            <person name="Feldgarden M."/>
            <person name="Gevers D."/>
            <person name="Warren Y.A."/>
            <person name="Tyrrell K.L."/>
            <person name="Citron D.M."/>
            <person name="Goldstein E.J."/>
            <person name="Daigneault M."/>
            <person name="Allen-Vercoe E."/>
            <person name="Young S.K."/>
            <person name="Zeng Q."/>
            <person name="Gargeya S."/>
            <person name="Fitzgerald M."/>
            <person name="Haas B."/>
            <person name="Abouelleil A."/>
            <person name="Alvarado L."/>
            <person name="Arachchi H.M."/>
            <person name="Berlin A."/>
            <person name="Brown A."/>
            <person name="Chapman S.B."/>
            <person name="Chen Z."/>
            <person name="Dunbar C."/>
            <person name="Freedman E."/>
            <person name="Gearin G."/>
            <person name="Gellesch M."/>
            <person name="Goldberg J."/>
            <person name="Griggs A."/>
            <person name="Gujja S."/>
            <person name="Heilman E.R."/>
            <person name="Heiman D."/>
            <person name="Howarth C."/>
            <person name="Larson L."/>
            <person name="Lui A."/>
            <person name="MacDonald P.J."/>
            <person name="Mehta T."/>
            <person name="Montmayeur A."/>
            <person name="Murphy C."/>
            <person name="Neiman D."/>
            <person name="Pearson M."/>
            <person name="Priest M."/>
            <person name="Roberts A."/>
            <person name="Saif S."/>
            <person name="Shea T."/>
            <person name="Shenoy N."/>
            <person name="Sisk P."/>
            <person name="Stolte C."/>
            <person name="Sykes S."/>
            <person name="White J."/>
            <person name="Yandava C."/>
            <person name="Wortman J."/>
            <person name="Nusbaum C."/>
            <person name="Birren B."/>
        </authorList>
    </citation>
    <scope>NUCLEOTIDE SEQUENCE [LARGE SCALE GENOMIC DNA]</scope>
    <source>
        <strain evidence="1 2">WAL-19142</strain>
    </source>
</reference>
<sequence>MEKHYCDICGGETPAGYVKATSETAQIFSGAGFQDVCCRCLGRAKSISWREVVQSAIGKDDFFSDM</sequence>
<dbReference type="Proteomes" id="UP000037392">
    <property type="component" value="Unassembled WGS sequence"/>
</dbReference>
<dbReference type="PATRIC" id="fig|742734.4.peg.2304"/>
<name>A0A0J9C4P7_9FIRM</name>
<comment type="caution">
    <text evidence="1">The sequence shown here is derived from an EMBL/GenBank/DDBJ whole genome shotgun (WGS) entry which is preliminary data.</text>
</comment>